<evidence type="ECO:0000259" key="2">
    <source>
        <dbReference type="Pfam" id="PF20938"/>
    </source>
</evidence>
<evidence type="ECO:0000259" key="1">
    <source>
        <dbReference type="Pfam" id="PF10022"/>
    </source>
</evidence>
<dbReference type="PANTHER" id="PTHR35339:SF2">
    <property type="entry name" value="DUF2264 DOMAIN-CONTAINING PROTEIN-RELATED"/>
    <property type="match status" value="1"/>
</dbReference>
<dbReference type="AlphaFoldDB" id="A0A9N9KMD1"/>
<dbReference type="Pfam" id="PF20938">
    <property type="entry name" value="DUF2264_C"/>
    <property type="match status" value="1"/>
</dbReference>
<dbReference type="EMBL" id="CAJVRL010000037">
    <property type="protein sequence ID" value="CAG8950425.1"/>
    <property type="molecule type" value="Genomic_DNA"/>
</dbReference>
<organism evidence="3 4">
    <name type="scientific">Hymenoscyphus fraxineus</name>
    <dbReference type="NCBI Taxonomy" id="746836"/>
    <lineage>
        <taxon>Eukaryota</taxon>
        <taxon>Fungi</taxon>
        <taxon>Dikarya</taxon>
        <taxon>Ascomycota</taxon>
        <taxon>Pezizomycotina</taxon>
        <taxon>Leotiomycetes</taxon>
        <taxon>Helotiales</taxon>
        <taxon>Helotiaceae</taxon>
        <taxon>Hymenoscyphus</taxon>
    </lineage>
</organism>
<dbReference type="OrthoDB" id="6132182at2759"/>
<name>A0A9N9KMD1_9HELO</name>
<dbReference type="Proteomes" id="UP000696280">
    <property type="component" value="Unassembled WGS sequence"/>
</dbReference>
<reference evidence="3" key="1">
    <citation type="submission" date="2021-07" db="EMBL/GenBank/DDBJ databases">
        <authorList>
            <person name="Durling M."/>
        </authorList>
    </citation>
    <scope>NUCLEOTIDE SEQUENCE</scope>
</reference>
<proteinExistence type="predicted"/>
<accession>A0A9N9KMD1</accession>
<keyword evidence="4" id="KW-1185">Reference proteome</keyword>
<feature type="domain" description="DUF2264" evidence="1">
    <location>
        <begin position="14"/>
        <end position="394"/>
    </location>
</feature>
<comment type="caution">
    <text evidence="3">The sequence shown here is derived from an EMBL/GenBank/DDBJ whole genome shotgun (WGS) entry which is preliminary data.</text>
</comment>
<evidence type="ECO:0000313" key="4">
    <source>
        <dbReference type="Proteomes" id="UP000696280"/>
    </source>
</evidence>
<dbReference type="Pfam" id="PF10022">
    <property type="entry name" value="DUF2264"/>
    <property type="match status" value="1"/>
</dbReference>
<dbReference type="PIRSF" id="PIRSF014753">
    <property type="entry name" value="UCP014753"/>
    <property type="match status" value="1"/>
</dbReference>
<sequence length="737" mass="82665">MPALLGFSDNPFQTRQDILNASLSLLKPLNQYKSPCGARIKLPTATGTGFDEIAAQMEGFARPLWVVADLLALESESGPGSGSGIQNMGEDNRGVLLSQCRDLDLSSWIRGLISGVDPESEGYWGDVKDHDQRMVEMEPISYALLTAPESFFNSYSSDEKRKITTYLRSINSRHVPPSNWRWFRVLVNLALVKVCGVPYEEVKKVLQDDLDLLDTFYRGEGWSSDGLWSEEKKQVDYYSGSFAIQYSQLAYVRFAGDIDPERCEKYCVQAREFAKAFWRFFDTEGAAIPFGRSLTYRFAFAAFWSAVVVAGVSLPPPLDELGVVKGLLLRHLRWWAQQKDIFNTDGTLNIGYTYPNMYMSEDYNSPQSVYWCFKTFSILRLSEDHPFWACEELPHPLAQGSNSIPHSAKEELEEDLSSCRDVYVVTPAMQIVCSSPEHHFLLSAGQFTKKTHKAREAKYSKFAYSSAFAFSVPVGNVLTSMAPDSTLSASDDDGETWKTRWEPLDARTQMMRQFLGDERCDGNLLPTLISSWRPWRRSELKITTTLTPPSSRWPGWHLRVHKLSLPRSQRLDELQFVDAGFAISCVDARGAIINELKTNPCSRDLGDDDSLEGTWRDDSSCLILSGAGACGVCSLMTGPIPGLTHRVVGSLLKPDANTNLMAQRTVIPTIHHCFELRTGDMEGDNESYGTDMEVWFVTGVFAVVGKMGIDHEGTRGMWRATPQFELADYLTALNNQS</sequence>
<protein>
    <recommendedName>
        <fullName evidence="5">DUF2264 domain protein</fullName>
    </recommendedName>
</protein>
<dbReference type="PANTHER" id="PTHR35339">
    <property type="entry name" value="LINALOOL DEHYDRATASE_ISOMERASE DOMAIN-CONTAINING PROTEIN"/>
    <property type="match status" value="1"/>
</dbReference>
<evidence type="ECO:0008006" key="5">
    <source>
        <dbReference type="Google" id="ProtNLM"/>
    </source>
</evidence>
<feature type="domain" description="DUF2264" evidence="2">
    <location>
        <begin position="424"/>
        <end position="723"/>
    </location>
</feature>
<dbReference type="InterPro" id="IPR049237">
    <property type="entry name" value="DUF2264_C"/>
</dbReference>
<gene>
    <name evidence="3" type="ORF">HYFRA_00006919</name>
</gene>
<evidence type="ECO:0000313" key="3">
    <source>
        <dbReference type="EMBL" id="CAG8950425.1"/>
    </source>
</evidence>
<dbReference type="InterPro" id="IPR016624">
    <property type="entry name" value="UCP014753"/>
</dbReference>
<dbReference type="InterPro" id="IPR049349">
    <property type="entry name" value="DUF2264_N"/>
</dbReference>